<proteinExistence type="predicted"/>
<protein>
    <submittedName>
        <fullName evidence="1">Uncharacterized protein</fullName>
    </submittedName>
</protein>
<dbReference type="EMBL" id="ML978066">
    <property type="protein sequence ID" value="KAF2022366.1"/>
    <property type="molecule type" value="Genomic_DNA"/>
</dbReference>
<dbReference type="CDD" id="cd23703">
    <property type="entry name" value="mS26_PET12"/>
    <property type="match status" value="1"/>
</dbReference>
<name>A0A6A5YAU9_9PLEO</name>
<evidence type="ECO:0000313" key="1">
    <source>
        <dbReference type="EMBL" id="KAF2022366.1"/>
    </source>
</evidence>
<evidence type="ECO:0000313" key="2">
    <source>
        <dbReference type="Proteomes" id="UP000799778"/>
    </source>
</evidence>
<dbReference type="InterPro" id="IPR058940">
    <property type="entry name" value="mS26_fungi"/>
</dbReference>
<reference evidence="1" key="1">
    <citation type="journal article" date="2020" name="Stud. Mycol.">
        <title>101 Dothideomycetes genomes: a test case for predicting lifestyles and emergence of pathogens.</title>
        <authorList>
            <person name="Haridas S."/>
            <person name="Albert R."/>
            <person name="Binder M."/>
            <person name="Bloem J."/>
            <person name="Labutti K."/>
            <person name="Salamov A."/>
            <person name="Andreopoulos B."/>
            <person name="Baker S."/>
            <person name="Barry K."/>
            <person name="Bills G."/>
            <person name="Bluhm B."/>
            <person name="Cannon C."/>
            <person name="Castanera R."/>
            <person name="Culley D."/>
            <person name="Daum C."/>
            <person name="Ezra D."/>
            <person name="Gonzalez J."/>
            <person name="Henrissat B."/>
            <person name="Kuo A."/>
            <person name="Liang C."/>
            <person name="Lipzen A."/>
            <person name="Lutzoni F."/>
            <person name="Magnuson J."/>
            <person name="Mondo S."/>
            <person name="Nolan M."/>
            <person name="Ohm R."/>
            <person name="Pangilinan J."/>
            <person name="Park H.-J."/>
            <person name="Ramirez L."/>
            <person name="Alfaro M."/>
            <person name="Sun H."/>
            <person name="Tritt A."/>
            <person name="Yoshinaga Y."/>
            <person name="Zwiers L.-H."/>
            <person name="Turgeon B."/>
            <person name="Goodwin S."/>
            <person name="Spatafora J."/>
            <person name="Crous P."/>
            <person name="Grigoriev I."/>
        </authorList>
    </citation>
    <scope>NUCLEOTIDE SEQUENCE</scope>
    <source>
        <strain evidence="1">CBS 175.79</strain>
    </source>
</reference>
<dbReference type="RefSeq" id="XP_033390705.1">
    <property type="nucleotide sequence ID" value="XM_033526867.1"/>
</dbReference>
<keyword evidence="2" id="KW-1185">Reference proteome</keyword>
<dbReference type="Pfam" id="PF26163">
    <property type="entry name" value="mS26"/>
    <property type="match status" value="1"/>
</dbReference>
<dbReference type="AlphaFoldDB" id="A0A6A5YAU9"/>
<sequence length="305" mass="34201">MPPRICIRVPVGSLQQQHAVNSTICARPFSSTPSTLALGPESPNYIEVPKPKQPSYDHKPRMKGVLPTPRDIFRIRNAKPKESEELIKQSTPDATKVKIPGPFSKDAEYRLYKQRLAASRKQALKEGIQELHVRKTTTEASESSRIKALQADKLARAMAPPRDVDVLTQNSVSKSIRDFLHDELPSSSRSNISDDRRVLFRRKMAKHEAKRQARLHDLYTNAREFIVTESQLDEAIEKEFGTEEEPMGWDNMGKMVQGAEGRSPWNGPIPEGISDMLQKLKGGEGVGLAKERVKKVAEELTGGKM</sequence>
<gene>
    <name evidence="1" type="ORF">BU24DRAFT_418009</name>
</gene>
<dbReference type="Proteomes" id="UP000799778">
    <property type="component" value="Unassembled WGS sequence"/>
</dbReference>
<organism evidence="1 2">
    <name type="scientific">Aaosphaeria arxii CBS 175.79</name>
    <dbReference type="NCBI Taxonomy" id="1450172"/>
    <lineage>
        <taxon>Eukaryota</taxon>
        <taxon>Fungi</taxon>
        <taxon>Dikarya</taxon>
        <taxon>Ascomycota</taxon>
        <taxon>Pezizomycotina</taxon>
        <taxon>Dothideomycetes</taxon>
        <taxon>Pleosporomycetidae</taxon>
        <taxon>Pleosporales</taxon>
        <taxon>Pleosporales incertae sedis</taxon>
        <taxon>Aaosphaeria</taxon>
    </lineage>
</organism>
<dbReference type="OrthoDB" id="5223508at2759"/>
<dbReference type="GeneID" id="54284264"/>
<accession>A0A6A5YAU9</accession>